<dbReference type="SUPFAM" id="SSF57850">
    <property type="entry name" value="RING/U-box"/>
    <property type="match status" value="1"/>
</dbReference>
<dbReference type="Ensembl" id="ENSAMXT00005048434.1">
    <property type="protein sequence ID" value="ENSAMXP00005044593.1"/>
    <property type="gene ID" value="ENSAMXG00005020663.1"/>
</dbReference>
<name>A0A8B9RI81_ASTMX</name>
<dbReference type="InterPro" id="IPR051342">
    <property type="entry name" value="PDZ_scaffold"/>
</dbReference>
<evidence type="ECO:0000256" key="3">
    <source>
        <dbReference type="ARBA" id="ARBA00022833"/>
    </source>
</evidence>
<dbReference type="PROSITE" id="PS00518">
    <property type="entry name" value="ZF_RING_1"/>
    <property type="match status" value="1"/>
</dbReference>
<reference evidence="7" key="1">
    <citation type="submission" date="2025-08" db="UniProtKB">
        <authorList>
            <consortium name="Ensembl"/>
        </authorList>
    </citation>
    <scope>IDENTIFICATION</scope>
</reference>
<organism evidence="7 8">
    <name type="scientific">Astyanax mexicanus</name>
    <name type="common">Blind cave fish</name>
    <name type="synonym">Astyanax fasciatus mexicanus</name>
    <dbReference type="NCBI Taxonomy" id="7994"/>
    <lineage>
        <taxon>Eukaryota</taxon>
        <taxon>Metazoa</taxon>
        <taxon>Chordata</taxon>
        <taxon>Craniata</taxon>
        <taxon>Vertebrata</taxon>
        <taxon>Euteleostomi</taxon>
        <taxon>Actinopterygii</taxon>
        <taxon>Neopterygii</taxon>
        <taxon>Teleostei</taxon>
        <taxon>Ostariophysi</taxon>
        <taxon>Characiformes</taxon>
        <taxon>Characoidei</taxon>
        <taxon>Acestrorhamphidae</taxon>
        <taxon>Acestrorhamphinae</taxon>
        <taxon>Astyanax</taxon>
    </lineage>
</organism>
<dbReference type="InterPro" id="IPR018957">
    <property type="entry name" value="Znf_C3HC4_RING-type"/>
</dbReference>
<feature type="domain" description="PDZ" evidence="6">
    <location>
        <begin position="383"/>
        <end position="466"/>
    </location>
</feature>
<dbReference type="GO" id="GO:0004842">
    <property type="term" value="F:ubiquitin-protein transferase activity"/>
    <property type="evidence" value="ECO:0007669"/>
    <property type="project" value="TreeGrafter"/>
</dbReference>
<evidence type="ECO:0000256" key="1">
    <source>
        <dbReference type="ARBA" id="ARBA00022723"/>
    </source>
</evidence>
<proteinExistence type="predicted"/>
<feature type="domain" description="PDZ" evidence="6">
    <location>
        <begin position="509"/>
        <end position="595"/>
    </location>
</feature>
<protein>
    <submittedName>
        <fullName evidence="7">Ligand of numb-protein X 1</fullName>
    </submittedName>
</protein>
<dbReference type="Proteomes" id="UP000694621">
    <property type="component" value="Unplaced"/>
</dbReference>
<dbReference type="CDD" id="cd06679">
    <property type="entry name" value="PDZ3_LNX1_2-like"/>
    <property type="match status" value="1"/>
</dbReference>
<evidence type="ECO:0000256" key="2">
    <source>
        <dbReference type="ARBA" id="ARBA00022771"/>
    </source>
</evidence>
<keyword evidence="3" id="KW-0862">Zinc</keyword>
<dbReference type="SMART" id="SM00228">
    <property type="entry name" value="PDZ"/>
    <property type="match status" value="4"/>
</dbReference>
<dbReference type="InterPro" id="IPR001841">
    <property type="entry name" value="Znf_RING"/>
</dbReference>
<dbReference type="CDD" id="cd16779">
    <property type="entry name" value="mRING-HC-C3HC3D_LNX1"/>
    <property type="match status" value="1"/>
</dbReference>
<dbReference type="CDD" id="cd06678">
    <property type="entry name" value="PDZ2_LNX1_2-like"/>
    <property type="match status" value="1"/>
</dbReference>
<dbReference type="AlphaFoldDB" id="A0A8B9RI81"/>
<dbReference type="InterPro" id="IPR017907">
    <property type="entry name" value="Znf_RING_CS"/>
</dbReference>
<dbReference type="CDD" id="cd06680">
    <property type="entry name" value="PDZ4_LNX1_2-like"/>
    <property type="match status" value="1"/>
</dbReference>
<sequence>MPVDGATAMPVDGATAKPVDGATAMLVDINATTMSVGATACAPTAPPVDLCKICGQRHLLDENHEYNYKEEADDDLLCHICLQPLIRPLDTPCGHTYCQECLTSFLLESDFCPVDRVPLLLQNCRKSSLLVHKLLDKLTVGCPFSDFCSDTMPRGELQGHFQSRCKGASHYGLSAERKRRSQEGDCTDSTSELAVATLSGDGSTSSAVALLSDEPGLVNPAYEPSMEDTSQSGSTTSLAARCNSKKSELFALPQLHHLIPDGEVTTVKITRADPCEPLAISIVGGNETPLVRILIQDIYREGVIARDGRLLPGDMILKVNGIDITNVPHCYALAALKQPCTLLRLTVLREQRHRYRSHHHHHTPSPGELYPGHGPMIRDDSLHVVLVKGAPDEQLGIKLVRRPDEHGVFIFHLLEGGLAARDARLRVDDRVLAINGHDLRYGAPEHAALLIQASVERVHFIVSRQTHVPAPDILQEAPWNMEGPPPYSPVDIEHTLLDSCHKPACYEKTVTLSKEPNESLGMTVAGGMNSRGWDLPVYITNIDPNGVVSQEGSIRKGDILLNVNGVDLTGVTRGEAVANLKNTSSPVVLRVLEMRPPDVSSLDCMPPLHSPCSLSPCSPSDIKMPLPSDDYSPLWVSWLQLPRHLYCCKDIVLRRSTSGSLGFSIVGGQEEINCNQSFFIRSIVEGTPAYNDGRIRCGDILLEVNGKSTWGMTHTALVRLLKELRGRITLTIVSWPGSLL</sequence>
<dbReference type="GO" id="GO:0006511">
    <property type="term" value="P:ubiquitin-dependent protein catabolic process"/>
    <property type="evidence" value="ECO:0007669"/>
    <property type="project" value="TreeGrafter"/>
</dbReference>
<accession>A0A8B9RI81</accession>
<evidence type="ECO:0000313" key="7">
    <source>
        <dbReference type="Ensembl" id="ENSAMXP00005044593.1"/>
    </source>
</evidence>
<feature type="domain" description="RING-type" evidence="5">
    <location>
        <begin position="78"/>
        <end position="116"/>
    </location>
</feature>
<feature type="domain" description="PDZ" evidence="6">
    <location>
        <begin position="650"/>
        <end position="736"/>
    </location>
</feature>
<dbReference type="PROSITE" id="PS50089">
    <property type="entry name" value="ZF_RING_2"/>
    <property type="match status" value="1"/>
</dbReference>
<dbReference type="SMART" id="SM00184">
    <property type="entry name" value="RING"/>
    <property type="match status" value="1"/>
</dbReference>
<feature type="domain" description="PDZ" evidence="6">
    <location>
        <begin position="266"/>
        <end position="351"/>
    </location>
</feature>
<evidence type="ECO:0000259" key="5">
    <source>
        <dbReference type="PROSITE" id="PS50089"/>
    </source>
</evidence>
<dbReference type="FunFam" id="2.30.42.10:FF:000081">
    <property type="entry name" value="Ligand of Numb protein X 2"/>
    <property type="match status" value="1"/>
</dbReference>
<dbReference type="InterPro" id="IPR036034">
    <property type="entry name" value="PDZ_sf"/>
</dbReference>
<keyword evidence="1" id="KW-0479">Metal-binding</keyword>
<dbReference type="GO" id="GO:0008270">
    <property type="term" value="F:zinc ion binding"/>
    <property type="evidence" value="ECO:0007669"/>
    <property type="project" value="UniProtKB-KW"/>
</dbReference>
<dbReference type="PANTHER" id="PTHR19964:SF14">
    <property type="entry name" value="E3 UBIQUITIN-PROTEIN LIGASE LNX"/>
    <property type="match status" value="1"/>
</dbReference>
<dbReference type="Pfam" id="PF00097">
    <property type="entry name" value="zf-C3HC4"/>
    <property type="match status" value="1"/>
</dbReference>
<dbReference type="SUPFAM" id="SSF50156">
    <property type="entry name" value="PDZ domain-like"/>
    <property type="match status" value="4"/>
</dbReference>
<keyword evidence="2 4" id="KW-0863">Zinc-finger</keyword>
<evidence type="ECO:0000259" key="6">
    <source>
        <dbReference type="PROSITE" id="PS50106"/>
    </source>
</evidence>
<evidence type="ECO:0000256" key="4">
    <source>
        <dbReference type="PROSITE-ProRule" id="PRU00175"/>
    </source>
</evidence>
<dbReference type="Gene3D" id="3.30.40.10">
    <property type="entry name" value="Zinc/RING finger domain, C3HC4 (zinc finger)"/>
    <property type="match status" value="1"/>
</dbReference>
<dbReference type="PANTHER" id="PTHR19964">
    <property type="entry name" value="MULTIPLE PDZ DOMAIN PROTEIN"/>
    <property type="match status" value="1"/>
</dbReference>
<dbReference type="InterPro" id="IPR013083">
    <property type="entry name" value="Znf_RING/FYVE/PHD"/>
</dbReference>
<dbReference type="InterPro" id="IPR001478">
    <property type="entry name" value="PDZ"/>
</dbReference>
<dbReference type="FunFam" id="2.30.42.10:FF:000164">
    <property type="entry name" value="Ligand of numb-protein X 2"/>
    <property type="match status" value="1"/>
</dbReference>
<dbReference type="Pfam" id="PF00595">
    <property type="entry name" value="PDZ"/>
    <property type="match status" value="4"/>
</dbReference>
<dbReference type="GO" id="GO:0005737">
    <property type="term" value="C:cytoplasm"/>
    <property type="evidence" value="ECO:0007669"/>
    <property type="project" value="TreeGrafter"/>
</dbReference>
<dbReference type="Gene3D" id="2.30.42.10">
    <property type="match status" value="4"/>
</dbReference>
<dbReference type="CDD" id="cd06677">
    <property type="entry name" value="PDZ1_LNX1_2-like"/>
    <property type="match status" value="1"/>
</dbReference>
<evidence type="ECO:0000313" key="8">
    <source>
        <dbReference type="Proteomes" id="UP000694621"/>
    </source>
</evidence>
<dbReference type="PROSITE" id="PS50106">
    <property type="entry name" value="PDZ"/>
    <property type="match status" value="4"/>
</dbReference>